<reference evidence="1" key="1">
    <citation type="submission" date="2021-06" db="EMBL/GenBank/DDBJ databases">
        <authorList>
            <person name="Kallberg Y."/>
            <person name="Tangrot J."/>
            <person name="Rosling A."/>
        </authorList>
    </citation>
    <scope>NUCLEOTIDE SEQUENCE</scope>
    <source>
        <strain evidence="1">AU212A</strain>
    </source>
</reference>
<name>A0ACA9LJK6_9GLOM</name>
<comment type="caution">
    <text evidence="1">The sequence shown here is derived from an EMBL/GenBank/DDBJ whole genome shotgun (WGS) entry which is preliminary data.</text>
</comment>
<protein>
    <submittedName>
        <fullName evidence="1">8341_t:CDS:1</fullName>
    </submittedName>
</protein>
<gene>
    <name evidence="1" type="ORF">SCALOS_LOCUS4438</name>
</gene>
<dbReference type="Proteomes" id="UP000789860">
    <property type="component" value="Unassembled WGS sequence"/>
</dbReference>
<keyword evidence="2" id="KW-1185">Reference proteome</keyword>
<proteinExistence type="predicted"/>
<evidence type="ECO:0000313" key="2">
    <source>
        <dbReference type="Proteomes" id="UP000789860"/>
    </source>
</evidence>
<accession>A0ACA9LJK6</accession>
<organism evidence="1 2">
    <name type="scientific">Scutellospora calospora</name>
    <dbReference type="NCBI Taxonomy" id="85575"/>
    <lineage>
        <taxon>Eukaryota</taxon>
        <taxon>Fungi</taxon>
        <taxon>Fungi incertae sedis</taxon>
        <taxon>Mucoromycota</taxon>
        <taxon>Glomeromycotina</taxon>
        <taxon>Glomeromycetes</taxon>
        <taxon>Diversisporales</taxon>
        <taxon>Gigasporaceae</taxon>
        <taxon>Scutellospora</taxon>
    </lineage>
</organism>
<sequence length="251" mass="30008">MVRKTRSDKKDTICKHCSHECSISQKLPQRKPYMVIPILVLELEPEKEALVLGNEPLEVNDLDSCKTLFYDLEQYNSNAVCPLTLKELEEYEKKEIKNNKSSYSEASHQSKNLINKEFEYLGEIKEYEKSEKDLEFREQEELETTVKRRAIAIHHAKVLKSYPDNGSDIRKMLESRRKQFREILEKKFNKHRQFKFTLCSFTKFLIDDKPRNEKQGKKNLRTDWLRNKQIIVYNRAKIDNYLSDTFEQILY</sequence>
<evidence type="ECO:0000313" key="1">
    <source>
        <dbReference type="EMBL" id="CAG8530494.1"/>
    </source>
</evidence>
<dbReference type="EMBL" id="CAJVPM010006003">
    <property type="protein sequence ID" value="CAG8530494.1"/>
    <property type="molecule type" value="Genomic_DNA"/>
</dbReference>